<evidence type="ECO:0000313" key="14">
    <source>
        <dbReference type="Proteomes" id="UP000638986"/>
    </source>
</evidence>
<feature type="signal peptide" evidence="8">
    <location>
        <begin position="1"/>
        <end position="23"/>
    </location>
</feature>
<dbReference type="SUPFAM" id="SSF56935">
    <property type="entry name" value="Porins"/>
    <property type="match status" value="1"/>
</dbReference>
<dbReference type="AlphaFoldDB" id="A0A2X2CL93"/>
<dbReference type="Pfam" id="PF03349">
    <property type="entry name" value="Toluene_X"/>
    <property type="match status" value="1"/>
</dbReference>
<comment type="subcellular location">
    <subcellularLocation>
        <location evidence="1">Cell outer membrane</location>
        <topology evidence="1">Multi-pass membrane protein</topology>
    </subcellularLocation>
</comment>
<evidence type="ECO:0000256" key="4">
    <source>
        <dbReference type="ARBA" id="ARBA00022692"/>
    </source>
</evidence>
<accession>A0A2X2CL93</accession>
<dbReference type="InterPro" id="IPR005017">
    <property type="entry name" value="OMPP1/FadL/TodX"/>
</dbReference>
<protein>
    <submittedName>
        <fullName evidence="9 11">Outer membrane protein</fullName>
    </submittedName>
</protein>
<evidence type="ECO:0000256" key="3">
    <source>
        <dbReference type="ARBA" id="ARBA00022452"/>
    </source>
</evidence>
<keyword evidence="7" id="KW-0998">Cell outer membrane</keyword>
<evidence type="ECO:0000256" key="2">
    <source>
        <dbReference type="ARBA" id="ARBA00008163"/>
    </source>
</evidence>
<keyword evidence="5 8" id="KW-0732">Signal</keyword>
<organism evidence="11 12">
    <name type="scientific">Pseudomonas luteola</name>
    <dbReference type="NCBI Taxonomy" id="47886"/>
    <lineage>
        <taxon>Bacteria</taxon>
        <taxon>Pseudomonadati</taxon>
        <taxon>Pseudomonadota</taxon>
        <taxon>Gammaproteobacteria</taxon>
        <taxon>Pseudomonadales</taxon>
        <taxon>Pseudomonadaceae</taxon>
        <taxon>Pseudomonas</taxon>
    </lineage>
</organism>
<sequence>MKTTGLKTAIALAVASFSSLSLANGIAINEQSASGMGTSFAGRSSSALDASTVFGNPAGMSKLKRTEISGGAAVIDASSDFSNVRSNARGTNEGDMVPTSAVPFGYVVTPLNDDWHFGLGIYVPYALISDYENSFQGRYHGSYSKVEVITVQPTLSYKINDRVSVGFGPTINRIAGKLESNLSLAPLGGGDAEVKIKGDDVALGYNIGVLADVTDQLAVGVTYHSKVKYKLEGHTKASGVSSLSPVVNRLISPLNGKYDAELDITTPESLDTSFTYKLDDRWTLYGGATWTRWSRLDKLEVQNSGTPTVPTLGNVLGTVDEELKWHDTWSYAIGASYQLNPQWVLRTGFAIDPSPTDNEYRNVRIPVGNRKTVSIGAGWSPSPDLTVDVAYAYLWEDKASINREATALQPAYSAKVENSAHGLAAQVSYRF</sequence>
<evidence type="ECO:0000256" key="5">
    <source>
        <dbReference type="ARBA" id="ARBA00022729"/>
    </source>
</evidence>
<feature type="chain" id="PRO_5044386899" evidence="8">
    <location>
        <begin position="24"/>
        <end position="431"/>
    </location>
</feature>
<keyword evidence="4" id="KW-0812">Transmembrane</keyword>
<evidence type="ECO:0000313" key="13">
    <source>
        <dbReference type="Proteomes" id="UP000626180"/>
    </source>
</evidence>
<dbReference type="Gene3D" id="2.40.160.60">
    <property type="entry name" value="Outer membrane protein transport protein (OMPP1/FadL/TodX)"/>
    <property type="match status" value="1"/>
</dbReference>
<keyword evidence="3" id="KW-1134">Transmembrane beta strand</keyword>
<dbReference type="Proteomes" id="UP000626180">
    <property type="component" value="Unassembled WGS sequence"/>
</dbReference>
<dbReference type="EMBL" id="JADMCD010000009">
    <property type="protein sequence ID" value="MBF8642400.1"/>
    <property type="molecule type" value="Genomic_DNA"/>
</dbReference>
<evidence type="ECO:0000256" key="6">
    <source>
        <dbReference type="ARBA" id="ARBA00023136"/>
    </source>
</evidence>
<dbReference type="EMBL" id="UAUF01000012">
    <property type="protein sequence ID" value="SPZ07813.1"/>
    <property type="molecule type" value="Genomic_DNA"/>
</dbReference>
<dbReference type="GeneID" id="300268221"/>
<dbReference type="PANTHER" id="PTHR35093">
    <property type="entry name" value="OUTER MEMBRANE PROTEIN NMB0088-RELATED"/>
    <property type="match status" value="1"/>
</dbReference>
<dbReference type="Proteomes" id="UP000250443">
    <property type="component" value="Unassembled WGS sequence"/>
</dbReference>
<name>A0A2X2CL93_PSELU</name>
<proteinExistence type="inferred from homology"/>
<evidence type="ECO:0000313" key="12">
    <source>
        <dbReference type="Proteomes" id="UP000250443"/>
    </source>
</evidence>
<dbReference type="GO" id="GO:0009279">
    <property type="term" value="C:cell outer membrane"/>
    <property type="evidence" value="ECO:0007669"/>
    <property type="project" value="UniProtKB-SubCell"/>
</dbReference>
<dbReference type="PANTHER" id="PTHR35093:SF8">
    <property type="entry name" value="OUTER MEMBRANE PROTEIN NMB0088-RELATED"/>
    <property type="match status" value="1"/>
</dbReference>
<gene>
    <name evidence="10" type="ORF">I5Q09_17000</name>
    <name evidence="9" type="ORF">IRZ65_17115</name>
    <name evidence="11" type="ORF">NCTC11842_02518</name>
</gene>
<evidence type="ECO:0000313" key="11">
    <source>
        <dbReference type="EMBL" id="SPZ07813.1"/>
    </source>
</evidence>
<dbReference type="Proteomes" id="UP000638986">
    <property type="component" value="Unassembled WGS sequence"/>
</dbReference>
<keyword evidence="6" id="KW-0472">Membrane</keyword>
<reference evidence="11 12" key="1">
    <citation type="submission" date="2018-06" db="EMBL/GenBank/DDBJ databases">
        <authorList>
            <consortium name="Pathogen Informatics"/>
            <person name="Doyle S."/>
        </authorList>
    </citation>
    <scope>NUCLEOTIDE SEQUENCE [LARGE SCALE GENOMIC DNA]</scope>
    <source>
        <strain evidence="11 12">NCTC11842</strain>
    </source>
</reference>
<evidence type="ECO:0000256" key="1">
    <source>
        <dbReference type="ARBA" id="ARBA00004571"/>
    </source>
</evidence>
<evidence type="ECO:0000313" key="10">
    <source>
        <dbReference type="EMBL" id="MBH3440387.1"/>
    </source>
</evidence>
<reference evidence="10 14" key="3">
    <citation type="submission" date="2020-11" db="EMBL/GenBank/DDBJ databases">
        <title>Enhanced detection system for hospital associated transmission using whole genome sequencing surveillance.</title>
        <authorList>
            <person name="Harrison L.H."/>
            <person name="Van Tyne D."/>
            <person name="Marsh J.W."/>
            <person name="Griffith M.P."/>
            <person name="Snyder D.J."/>
            <person name="Cooper V.S."/>
            <person name="Mustapha M."/>
        </authorList>
    </citation>
    <scope>NUCLEOTIDE SEQUENCE [LARGE SCALE GENOMIC DNA]</scope>
    <source>
        <strain evidence="10 14">PSB00013</strain>
    </source>
</reference>
<evidence type="ECO:0000313" key="9">
    <source>
        <dbReference type="EMBL" id="MBF8642400.1"/>
    </source>
</evidence>
<reference evidence="9 13" key="2">
    <citation type="submission" date="2020-10" db="EMBL/GenBank/DDBJ databases">
        <title>Genome sequences of Pseudomonas isolates.</title>
        <authorList>
            <person name="Wessels L."/>
            <person name="Reich F."/>
            <person name="Hammerl J."/>
        </authorList>
    </citation>
    <scope>NUCLEOTIDE SEQUENCE [LARGE SCALE GENOMIC DNA]</scope>
    <source>
        <strain evidence="9 13">20-MO00624-0</strain>
    </source>
</reference>
<keyword evidence="13" id="KW-1185">Reference proteome</keyword>
<dbReference type="GO" id="GO:0015483">
    <property type="term" value="F:long-chain fatty acid transporting porin activity"/>
    <property type="evidence" value="ECO:0007669"/>
    <property type="project" value="TreeGrafter"/>
</dbReference>
<evidence type="ECO:0000256" key="8">
    <source>
        <dbReference type="SAM" id="SignalP"/>
    </source>
</evidence>
<dbReference type="RefSeq" id="WP_010794728.1">
    <property type="nucleotide sequence ID" value="NZ_CP053063.1"/>
</dbReference>
<dbReference type="EMBL" id="JADTXM010000012">
    <property type="protein sequence ID" value="MBH3440387.1"/>
    <property type="molecule type" value="Genomic_DNA"/>
</dbReference>
<comment type="similarity">
    <text evidence="2">Belongs to the OmpP1/FadL family.</text>
</comment>
<evidence type="ECO:0000256" key="7">
    <source>
        <dbReference type="ARBA" id="ARBA00023237"/>
    </source>
</evidence>